<comment type="caution">
    <text evidence="4">The sequence shown here is derived from an EMBL/GenBank/DDBJ whole genome shotgun (WGS) entry which is preliminary data.</text>
</comment>
<proteinExistence type="predicted"/>
<organism evidence="4 5">
    <name type="scientific">Faecalibacterium prausnitzii</name>
    <dbReference type="NCBI Taxonomy" id="853"/>
    <lineage>
        <taxon>Bacteria</taxon>
        <taxon>Bacillati</taxon>
        <taxon>Bacillota</taxon>
        <taxon>Clostridia</taxon>
        <taxon>Eubacteriales</taxon>
        <taxon>Oscillospiraceae</taxon>
        <taxon>Faecalibacterium</taxon>
    </lineage>
</organism>
<sequence>MNEITVRPMTPEDWSAVAKIYLEGIATEHATFQTDCPPYTAWDASHTKECRLVVVDDGVLAGWAALHRVDPRWCYRGVAEISIYIGERFRGRGLGSQLLTALCQEAEEAGYWTLQSTVLQDNAASKGLHLKCGFRLVGRRERIARDCHGRWLDTFLMERRCKDDEPSGYRKL</sequence>
<dbReference type="Proteomes" id="UP000220005">
    <property type="component" value="Unassembled WGS sequence"/>
</dbReference>
<name>A0A2A7ATR2_9FIRM</name>
<accession>A0A2A7ATR2</accession>
<reference evidence="4 5" key="1">
    <citation type="journal article" date="2017" name="Front. Microbiol.">
        <title>New Insights into the Diversity of the Genus Faecalibacterium.</title>
        <authorList>
            <person name="Benevides L."/>
            <person name="Burman S."/>
            <person name="Martin R."/>
            <person name="Robert V."/>
            <person name="Thomas M."/>
            <person name="Miquel S."/>
            <person name="Chain F."/>
            <person name="Sokol H."/>
            <person name="Bermudez-Humaran L.G."/>
            <person name="Morrison M."/>
            <person name="Langella P."/>
            <person name="Azevedo V.A."/>
            <person name="Chatel J.M."/>
            <person name="Soares S."/>
        </authorList>
    </citation>
    <scope>NUCLEOTIDE SEQUENCE [LARGE SCALE GENOMIC DNA]</scope>
    <source>
        <strain evidence="4 5">CNCM I 4575</strain>
    </source>
</reference>
<dbReference type="InterPro" id="IPR050832">
    <property type="entry name" value="Bact_Acetyltransf"/>
</dbReference>
<evidence type="ECO:0000313" key="4">
    <source>
        <dbReference type="EMBL" id="PDX82526.1"/>
    </source>
</evidence>
<dbReference type="RefSeq" id="WP_097838953.1">
    <property type="nucleotide sequence ID" value="NZ_NMTY01000004.1"/>
</dbReference>
<dbReference type="InterPro" id="IPR000182">
    <property type="entry name" value="GNAT_dom"/>
</dbReference>
<dbReference type="InterPro" id="IPR016181">
    <property type="entry name" value="Acyl_CoA_acyltransferase"/>
</dbReference>
<dbReference type="EMBL" id="NMTY01000004">
    <property type="protein sequence ID" value="PDX82526.1"/>
    <property type="molecule type" value="Genomic_DNA"/>
</dbReference>
<evidence type="ECO:0000259" key="3">
    <source>
        <dbReference type="PROSITE" id="PS51186"/>
    </source>
</evidence>
<keyword evidence="1 4" id="KW-0808">Transferase</keyword>
<keyword evidence="2" id="KW-0012">Acyltransferase</keyword>
<evidence type="ECO:0000256" key="1">
    <source>
        <dbReference type="ARBA" id="ARBA00022679"/>
    </source>
</evidence>
<dbReference type="AlphaFoldDB" id="A0A2A7ATR2"/>
<evidence type="ECO:0000256" key="2">
    <source>
        <dbReference type="ARBA" id="ARBA00023315"/>
    </source>
</evidence>
<feature type="domain" description="N-acetyltransferase" evidence="3">
    <location>
        <begin position="4"/>
        <end position="162"/>
    </location>
</feature>
<dbReference type="PANTHER" id="PTHR43877">
    <property type="entry name" value="AMINOALKYLPHOSPHONATE N-ACETYLTRANSFERASE-RELATED-RELATED"/>
    <property type="match status" value="1"/>
</dbReference>
<dbReference type="GO" id="GO:0016747">
    <property type="term" value="F:acyltransferase activity, transferring groups other than amino-acyl groups"/>
    <property type="evidence" value="ECO:0007669"/>
    <property type="project" value="InterPro"/>
</dbReference>
<dbReference type="Gene3D" id="3.40.630.30">
    <property type="match status" value="1"/>
</dbReference>
<protein>
    <submittedName>
        <fullName evidence="4">N-acetyltransferase</fullName>
    </submittedName>
</protein>
<dbReference type="CDD" id="cd04301">
    <property type="entry name" value="NAT_SF"/>
    <property type="match status" value="1"/>
</dbReference>
<evidence type="ECO:0000313" key="5">
    <source>
        <dbReference type="Proteomes" id="UP000220005"/>
    </source>
</evidence>
<dbReference type="PROSITE" id="PS51186">
    <property type="entry name" value="GNAT"/>
    <property type="match status" value="1"/>
</dbReference>
<gene>
    <name evidence="4" type="ORF">CGS58_03455</name>
</gene>
<dbReference type="Pfam" id="PF00583">
    <property type="entry name" value="Acetyltransf_1"/>
    <property type="match status" value="1"/>
</dbReference>
<dbReference type="SUPFAM" id="SSF55729">
    <property type="entry name" value="Acyl-CoA N-acyltransferases (Nat)"/>
    <property type="match status" value="1"/>
</dbReference>